<name>X1RW75_9ZZZZ</name>
<gene>
    <name evidence="2" type="ORF">S12H4_09441</name>
</gene>
<dbReference type="AlphaFoldDB" id="X1RW75"/>
<feature type="compositionally biased region" description="Polar residues" evidence="1">
    <location>
        <begin position="22"/>
        <end position="31"/>
    </location>
</feature>
<protein>
    <submittedName>
        <fullName evidence="2">Uncharacterized protein</fullName>
    </submittedName>
</protein>
<dbReference type="EMBL" id="BARW01003829">
    <property type="protein sequence ID" value="GAI71186.1"/>
    <property type="molecule type" value="Genomic_DNA"/>
</dbReference>
<evidence type="ECO:0000313" key="2">
    <source>
        <dbReference type="EMBL" id="GAI71186.1"/>
    </source>
</evidence>
<evidence type="ECO:0000256" key="1">
    <source>
        <dbReference type="SAM" id="MobiDB-lite"/>
    </source>
</evidence>
<reference evidence="2" key="1">
    <citation type="journal article" date="2014" name="Front. Microbiol.">
        <title>High frequency of phylogenetically diverse reductive dehalogenase-homologous genes in deep subseafloor sedimentary metagenomes.</title>
        <authorList>
            <person name="Kawai M."/>
            <person name="Futagami T."/>
            <person name="Toyoda A."/>
            <person name="Takaki Y."/>
            <person name="Nishi S."/>
            <person name="Hori S."/>
            <person name="Arai W."/>
            <person name="Tsubouchi T."/>
            <person name="Morono Y."/>
            <person name="Uchiyama I."/>
            <person name="Ito T."/>
            <person name="Fujiyama A."/>
            <person name="Inagaki F."/>
            <person name="Takami H."/>
        </authorList>
    </citation>
    <scope>NUCLEOTIDE SEQUENCE</scope>
    <source>
        <strain evidence="2">Expedition CK06-06</strain>
    </source>
</reference>
<comment type="caution">
    <text evidence="2">The sequence shown here is derived from an EMBL/GenBank/DDBJ whole genome shotgun (WGS) entry which is preliminary data.</text>
</comment>
<accession>X1RW75</accession>
<sequence>RGGESGAPVQRYAQGGAAKHTMQVTQGHPLT</sequence>
<feature type="non-terminal residue" evidence="2">
    <location>
        <position position="1"/>
    </location>
</feature>
<feature type="region of interest" description="Disordered" evidence="1">
    <location>
        <begin position="1"/>
        <end position="31"/>
    </location>
</feature>
<proteinExistence type="predicted"/>
<organism evidence="2">
    <name type="scientific">marine sediment metagenome</name>
    <dbReference type="NCBI Taxonomy" id="412755"/>
    <lineage>
        <taxon>unclassified sequences</taxon>
        <taxon>metagenomes</taxon>
        <taxon>ecological metagenomes</taxon>
    </lineage>
</organism>